<comment type="caution">
    <text evidence="8">The sequence shown here is derived from an EMBL/GenBank/DDBJ whole genome shotgun (WGS) entry which is preliminary data.</text>
</comment>
<dbReference type="InterPro" id="IPR019787">
    <property type="entry name" value="Znf_PHD-finger"/>
</dbReference>
<evidence type="ECO:0000256" key="3">
    <source>
        <dbReference type="ARBA" id="ARBA00022833"/>
    </source>
</evidence>
<keyword evidence="5" id="KW-0175">Coiled coil</keyword>
<feature type="coiled-coil region" evidence="5">
    <location>
        <begin position="442"/>
        <end position="479"/>
    </location>
</feature>
<feature type="compositionally biased region" description="Polar residues" evidence="6">
    <location>
        <begin position="551"/>
        <end position="560"/>
    </location>
</feature>
<evidence type="ECO:0000256" key="6">
    <source>
        <dbReference type="SAM" id="MobiDB-lite"/>
    </source>
</evidence>
<feature type="compositionally biased region" description="Polar residues" evidence="6">
    <location>
        <begin position="130"/>
        <end position="163"/>
    </location>
</feature>
<evidence type="ECO:0000256" key="4">
    <source>
        <dbReference type="PROSITE-ProRule" id="PRU00146"/>
    </source>
</evidence>
<dbReference type="InterPro" id="IPR013083">
    <property type="entry name" value="Znf_RING/FYVE/PHD"/>
</dbReference>
<evidence type="ECO:0000256" key="2">
    <source>
        <dbReference type="ARBA" id="ARBA00022771"/>
    </source>
</evidence>
<feature type="domain" description="PHD-type" evidence="7">
    <location>
        <begin position="367"/>
        <end position="414"/>
    </location>
</feature>
<feature type="region of interest" description="Disordered" evidence="6">
    <location>
        <begin position="539"/>
        <end position="560"/>
    </location>
</feature>
<dbReference type="SMART" id="SM00249">
    <property type="entry name" value="PHD"/>
    <property type="match status" value="1"/>
</dbReference>
<dbReference type="Proteomes" id="UP001346869">
    <property type="component" value="Unassembled WGS sequence"/>
</dbReference>
<evidence type="ECO:0000313" key="8">
    <source>
        <dbReference type="EMBL" id="KAK5849467.1"/>
    </source>
</evidence>
<feature type="region of interest" description="Disordered" evidence="6">
    <location>
        <begin position="310"/>
        <end position="329"/>
    </location>
</feature>
<sequence length="560" mass="61090">MWSKALDNQTLCKGLNELQNGQKLAVRSSSKPLSLLKTSPAAPPISISVLPAKTPVSMVTAHVNGQTSPPPSSRRAELPPPSQMLGTLAALPIKVPQVSSLHRLAGQAATMLPQVRPKSLIPDSLPPAPRSQQQPVSLQRSTLPPHNSTCNPPNGQSHTSPNAASPIPTSPLQPVASPLQPVSSPLTSNLQQVVSPLQQVVSPLQQAVSPLQPVASPLQHVASAGPGVAFAIIAAAPPASGTTAVSEAVKVIIIQPQAPSSSEDSPHPDLPTQEAPPTPKSPKSPKKDEDPEKVAFMVSLGLVTTEHLEEIQTKRQERKRRSTANPAYSGLFEPERKRLASHYLNSSLFLSARDSEDFCWKEDVEHEDVCAVCQEDGELQLCHVCPRAFHPTCLHPPLRTPPRGPWYCPKCQKKVLNKENMSWPQNFVQSYVTHKTVRQEEKRRLLRRNSELKKEFTHLEDQDDKLNETLKQCMEQRERLLLQQRDTTSSLQRLRDLILLIQQDQLIHVSMTTTTTTTPTATPTAIAIANSNASSLLSTNWSKNTSSSSSQPMESPDANN</sequence>
<dbReference type="PANTHER" id="PTHR24102">
    <property type="entry name" value="PHD FINGER PROTEIN"/>
    <property type="match status" value="1"/>
</dbReference>
<reference evidence="8 9" key="2">
    <citation type="journal article" date="2023" name="Mol. Biol. Evol.">
        <title>Genomics of Secondarily Temperate Adaptation in the Only Non-Antarctic Icefish.</title>
        <authorList>
            <person name="Rivera-Colon A.G."/>
            <person name="Rayamajhi N."/>
            <person name="Minhas B.F."/>
            <person name="Madrigal G."/>
            <person name="Bilyk K.T."/>
            <person name="Yoon V."/>
            <person name="Hune M."/>
            <person name="Gregory S."/>
            <person name="Cheng C.H.C."/>
            <person name="Catchen J.M."/>
        </authorList>
    </citation>
    <scope>NUCLEOTIDE SEQUENCE [LARGE SCALE GENOMIC DNA]</scope>
    <source>
        <strain evidence="8">JMC-PN-2008</strain>
    </source>
</reference>
<dbReference type="SUPFAM" id="SSF57903">
    <property type="entry name" value="FYVE/PHD zinc finger"/>
    <property type="match status" value="1"/>
</dbReference>
<feature type="region of interest" description="Disordered" evidence="6">
    <location>
        <begin position="115"/>
        <end position="183"/>
    </location>
</feature>
<organism evidence="8 9">
    <name type="scientific">Eleginops maclovinus</name>
    <name type="common">Patagonian blennie</name>
    <name type="synonym">Eleginus maclovinus</name>
    <dbReference type="NCBI Taxonomy" id="56733"/>
    <lineage>
        <taxon>Eukaryota</taxon>
        <taxon>Metazoa</taxon>
        <taxon>Chordata</taxon>
        <taxon>Craniata</taxon>
        <taxon>Vertebrata</taxon>
        <taxon>Euteleostomi</taxon>
        <taxon>Actinopterygii</taxon>
        <taxon>Neopterygii</taxon>
        <taxon>Teleostei</taxon>
        <taxon>Neoteleostei</taxon>
        <taxon>Acanthomorphata</taxon>
        <taxon>Eupercaria</taxon>
        <taxon>Perciformes</taxon>
        <taxon>Notothenioidei</taxon>
        <taxon>Eleginopidae</taxon>
        <taxon>Eleginops</taxon>
    </lineage>
</organism>
<dbReference type="AlphaFoldDB" id="A0AAN7WUE9"/>
<keyword evidence="2 4" id="KW-0863">Zinc-finger</keyword>
<evidence type="ECO:0000313" key="9">
    <source>
        <dbReference type="Proteomes" id="UP001346869"/>
    </source>
</evidence>
<feature type="region of interest" description="Disordered" evidence="6">
    <location>
        <begin position="257"/>
        <end position="292"/>
    </location>
</feature>
<name>A0AAN7WUE9_ELEMC</name>
<dbReference type="InterPro" id="IPR001965">
    <property type="entry name" value="Znf_PHD"/>
</dbReference>
<reference evidence="8 9" key="1">
    <citation type="journal article" date="2023" name="Genes (Basel)">
        <title>Chromosome-Level Genome Assembly and Circadian Gene Repertoire of the Patagonia Blennie Eleginops maclovinus-The Closest Ancestral Proxy of Antarctic Cryonotothenioids.</title>
        <authorList>
            <person name="Cheng C.C."/>
            <person name="Rivera-Colon A.G."/>
            <person name="Minhas B.F."/>
            <person name="Wilson L."/>
            <person name="Rayamajhi N."/>
            <person name="Vargas-Chacoff L."/>
            <person name="Catchen J.M."/>
        </authorList>
    </citation>
    <scope>NUCLEOTIDE SEQUENCE [LARGE SCALE GENOMIC DNA]</scope>
    <source>
        <strain evidence="8">JMC-PN-2008</strain>
    </source>
</reference>
<gene>
    <name evidence="8" type="ORF">PBY51_009108</name>
</gene>
<feature type="compositionally biased region" description="Pro residues" evidence="6">
    <location>
        <begin position="68"/>
        <end position="82"/>
    </location>
</feature>
<evidence type="ECO:0000256" key="5">
    <source>
        <dbReference type="SAM" id="Coils"/>
    </source>
</evidence>
<feature type="region of interest" description="Disordered" evidence="6">
    <location>
        <begin position="61"/>
        <end position="83"/>
    </location>
</feature>
<proteinExistence type="predicted"/>
<dbReference type="Pfam" id="PF00628">
    <property type="entry name" value="PHD"/>
    <property type="match status" value="1"/>
</dbReference>
<evidence type="ECO:0000259" key="7">
    <source>
        <dbReference type="PROSITE" id="PS50016"/>
    </source>
</evidence>
<accession>A0AAN7WUE9</accession>
<dbReference type="PROSITE" id="PS50016">
    <property type="entry name" value="ZF_PHD_2"/>
    <property type="match status" value="1"/>
</dbReference>
<dbReference type="PANTHER" id="PTHR24102:SF18">
    <property type="entry name" value="PHD FINGER PROTEIN 21B"/>
    <property type="match status" value="1"/>
</dbReference>
<evidence type="ECO:0000256" key="1">
    <source>
        <dbReference type="ARBA" id="ARBA00022723"/>
    </source>
</evidence>
<protein>
    <recommendedName>
        <fullName evidence="7">PHD-type domain-containing protein</fullName>
    </recommendedName>
</protein>
<keyword evidence="9" id="KW-1185">Reference proteome</keyword>
<dbReference type="InterPro" id="IPR011011">
    <property type="entry name" value="Znf_FYVE_PHD"/>
</dbReference>
<feature type="compositionally biased region" description="Low complexity" evidence="6">
    <location>
        <begin position="539"/>
        <end position="550"/>
    </location>
</feature>
<dbReference type="Gene3D" id="3.30.40.10">
    <property type="entry name" value="Zinc/RING finger domain, C3HC4 (zinc finger)"/>
    <property type="match status" value="1"/>
</dbReference>
<keyword evidence="1" id="KW-0479">Metal-binding</keyword>
<dbReference type="GO" id="GO:0008270">
    <property type="term" value="F:zinc ion binding"/>
    <property type="evidence" value="ECO:0007669"/>
    <property type="project" value="UniProtKB-KW"/>
</dbReference>
<keyword evidence="3" id="KW-0862">Zinc</keyword>
<dbReference type="EMBL" id="JAUZQC010000024">
    <property type="protein sequence ID" value="KAK5849467.1"/>
    <property type="molecule type" value="Genomic_DNA"/>
</dbReference>